<dbReference type="InterPro" id="IPR041664">
    <property type="entry name" value="AAA_16"/>
</dbReference>
<sequence>MTRPQPVTATGEHGAPVSEDATRFGELIRGHRLRIGLTQRELADLSTISMRAIRNLEQGRARRPRQDTVRLIADALRLGDRARGVLTSAAQQRHFTDPAVADLSAEPPAPPTALHPAVGREAETEVLVRELAGGEERLVNVVGLSGVGKTRLALEVADRLHGSGLPVLWFAFPGTAPDYLSSMESALSSVVDACVADLYGHRSDAGARPASSEDLAELVGDRRALLVLDGVPAEAPRSDRLSRLLRDCPGLRLLVTGEQPWNVPAERIFLLKPLEVPASTGGSTGYADVPAVRVFLSHVRRVRPEFSAAPAELAHVADICRQLDGHPMALAAAASWLMVYDLPALAACAGSDPAPLLDHLAGGDSGRLFRQALDRTVHRLPGDHRSLLAVLCAAPDGEFGLEDVVRLTGRPPADSGRMVRDLLIHGVIRPSHEPGRSLFRVLRLVRALYPAIAPAAAGSPAAARPAAAPTVFRAADGSTPVRLAAAAG</sequence>
<dbReference type="SUPFAM" id="SSF47413">
    <property type="entry name" value="lambda repressor-like DNA-binding domains"/>
    <property type="match status" value="1"/>
</dbReference>
<dbReference type="Gene3D" id="1.10.260.40">
    <property type="entry name" value="lambda repressor-like DNA-binding domains"/>
    <property type="match status" value="1"/>
</dbReference>
<evidence type="ECO:0000259" key="1">
    <source>
        <dbReference type="PROSITE" id="PS50943"/>
    </source>
</evidence>
<proteinExistence type="predicted"/>
<dbReference type="Gene3D" id="3.40.50.300">
    <property type="entry name" value="P-loop containing nucleotide triphosphate hydrolases"/>
    <property type="match status" value="1"/>
</dbReference>
<dbReference type="PANTHER" id="PTHR47691">
    <property type="entry name" value="REGULATOR-RELATED"/>
    <property type="match status" value="1"/>
</dbReference>
<dbReference type="InterPro" id="IPR010982">
    <property type="entry name" value="Lambda_DNA-bd_dom_sf"/>
</dbReference>
<protein>
    <submittedName>
        <fullName evidence="2">Helix-turn-helix domain-containing protein</fullName>
    </submittedName>
</protein>
<dbReference type="InterPro" id="IPR027417">
    <property type="entry name" value="P-loop_NTPase"/>
</dbReference>
<organism evidence="2 3">
    <name type="scientific">Streptomyces polygonati</name>
    <dbReference type="NCBI Taxonomy" id="1617087"/>
    <lineage>
        <taxon>Bacteria</taxon>
        <taxon>Bacillati</taxon>
        <taxon>Actinomycetota</taxon>
        <taxon>Actinomycetes</taxon>
        <taxon>Kitasatosporales</taxon>
        <taxon>Streptomycetaceae</taxon>
        <taxon>Streptomyces</taxon>
    </lineage>
</organism>
<dbReference type="SMART" id="SM00530">
    <property type="entry name" value="HTH_XRE"/>
    <property type="match status" value="1"/>
</dbReference>
<keyword evidence="3" id="KW-1185">Reference proteome</keyword>
<evidence type="ECO:0000313" key="2">
    <source>
        <dbReference type="EMBL" id="MFC4033154.1"/>
    </source>
</evidence>
<dbReference type="SUPFAM" id="SSF52540">
    <property type="entry name" value="P-loop containing nucleoside triphosphate hydrolases"/>
    <property type="match status" value="1"/>
</dbReference>
<dbReference type="Pfam" id="PF01381">
    <property type="entry name" value="HTH_3"/>
    <property type="match status" value="1"/>
</dbReference>
<dbReference type="InterPro" id="IPR001387">
    <property type="entry name" value="Cro/C1-type_HTH"/>
</dbReference>
<dbReference type="PRINTS" id="PR00364">
    <property type="entry name" value="DISEASERSIST"/>
</dbReference>
<dbReference type="PROSITE" id="PS50943">
    <property type="entry name" value="HTH_CROC1"/>
    <property type="match status" value="1"/>
</dbReference>
<dbReference type="PANTHER" id="PTHR47691:SF3">
    <property type="entry name" value="HTH-TYPE TRANSCRIPTIONAL REGULATOR RV0890C-RELATED"/>
    <property type="match status" value="1"/>
</dbReference>
<gene>
    <name evidence="2" type="ORF">ACFO3J_16905</name>
</gene>
<feature type="domain" description="HTH cro/C1-type" evidence="1">
    <location>
        <begin position="28"/>
        <end position="76"/>
    </location>
</feature>
<dbReference type="CDD" id="cd00093">
    <property type="entry name" value="HTH_XRE"/>
    <property type="match status" value="1"/>
</dbReference>
<dbReference type="Pfam" id="PF13191">
    <property type="entry name" value="AAA_16"/>
    <property type="match status" value="1"/>
</dbReference>
<dbReference type="RefSeq" id="WP_386430252.1">
    <property type="nucleotide sequence ID" value="NZ_JBHSBB010000011.1"/>
</dbReference>
<comment type="caution">
    <text evidence="2">The sequence shown here is derived from an EMBL/GenBank/DDBJ whole genome shotgun (WGS) entry which is preliminary data.</text>
</comment>
<dbReference type="Proteomes" id="UP001595765">
    <property type="component" value="Unassembled WGS sequence"/>
</dbReference>
<accession>A0ABV8HMC9</accession>
<reference evidence="3" key="1">
    <citation type="journal article" date="2019" name="Int. J. Syst. Evol. Microbiol.">
        <title>The Global Catalogue of Microorganisms (GCM) 10K type strain sequencing project: providing services to taxonomists for standard genome sequencing and annotation.</title>
        <authorList>
            <consortium name="The Broad Institute Genomics Platform"/>
            <consortium name="The Broad Institute Genome Sequencing Center for Infectious Disease"/>
            <person name="Wu L."/>
            <person name="Ma J."/>
        </authorList>
    </citation>
    <scope>NUCLEOTIDE SEQUENCE [LARGE SCALE GENOMIC DNA]</scope>
    <source>
        <strain evidence="3">CGMCC 4.7237</strain>
    </source>
</reference>
<name>A0ABV8HMC9_9ACTN</name>
<dbReference type="EMBL" id="JBHSBB010000011">
    <property type="protein sequence ID" value="MFC4033154.1"/>
    <property type="molecule type" value="Genomic_DNA"/>
</dbReference>
<evidence type="ECO:0000313" key="3">
    <source>
        <dbReference type="Proteomes" id="UP001595765"/>
    </source>
</evidence>